<accession>A0A4Q2S5D4</accession>
<feature type="chain" id="PRO_5039365211" evidence="1">
    <location>
        <begin position="30"/>
        <end position="1372"/>
    </location>
</feature>
<dbReference type="Gene3D" id="2.60.40.10">
    <property type="entry name" value="Immunoglobulins"/>
    <property type="match status" value="10"/>
</dbReference>
<gene>
    <name evidence="2" type="ORF">EUA93_14830</name>
</gene>
<dbReference type="EMBL" id="SDWT01000001">
    <property type="protein sequence ID" value="RYB95503.1"/>
    <property type="molecule type" value="Genomic_DNA"/>
</dbReference>
<dbReference type="OrthoDB" id="5485729at2"/>
<dbReference type="GO" id="GO:0005975">
    <property type="term" value="P:carbohydrate metabolic process"/>
    <property type="evidence" value="ECO:0007669"/>
    <property type="project" value="UniProtKB-ARBA"/>
</dbReference>
<dbReference type="Gene3D" id="2.60.40.2700">
    <property type="match status" value="2"/>
</dbReference>
<reference evidence="2 3" key="1">
    <citation type="submission" date="2019-01" db="EMBL/GenBank/DDBJ databases">
        <title>Novel species of Nocardioides.</title>
        <authorList>
            <person name="Liu Q."/>
            <person name="Xin Y.-H."/>
        </authorList>
    </citation>
    <scope>NUCLEOTIDE SEQUENCE [LARGE SCALE GENOMIC DNA]</scope>
    <source>
        <strain evidence="2 3">CGMCC 4.6882</strain>
    </source>
</reference>
<organism evidence="2 3">
    <name type="scientific">Nocardioides oleivorans</name>
    <dbReference type="NCBI Taxonomy" id="273676"/>
    <lineage>
        <taxon>Bacteria</taxon>
        <taxon>Bacillati</taxon>
        <taxon>Actinomycetota</taxon>
        <taxon>Actinomycetes</taxon>
        <taxon>Propionibacteriales</taxon>
        <taxon>Nocardioidaceae</taxon>
        <taxon>Nocardioides</taxon>
    </lineage>
</organism>
<sequence length="1372" mass="148134">MSLTRHAVARHARAVLVLAMLLASLATFAQPAAAVPDAPTGLSASGAPIPTLSWTRNPTVTRYRVQGAEDATFSTVVFDQETVNDRYTPTRVLRAGTLYWRVLAVDQTGSSAWARAEAPVTALKVPTGVQVSSAGNQILPPVSPPIIRWEGVPGAVSYDVEMDAEGDNVGGILREDIRSTTYVWPDPQGVGEREGFEDFYVRVRARFENNMQSAWSGWTSYNVSQLPPVTSQSCATGLVCAPNATTGQVQPSTTVQDVVLAWDPIKGAKQYEIWVALDADFNTQIEKRTVYSTRYSPTTTWDNNTYYWKVRAINAEGQPTPWPVAPSVFQRRWPLQPTLLYPPVQSQAPVVNGDLYYQWTPVKHASRYVLELSNDNFASSPSQSCQTSSTTFVTGDDRNLGCIPAQGTTVYWRVRALDNPRGVNGVYSQTGRFVYDSGQVQPLAPADGATVSVPTLRWAPSQDANRYYVEVTSAYGSASITTSALSWTPTEILPSDSDTQDPDRLPDYFTWKIHAIDGDGRRSPTYGAGSFYLRESQTAGASPLTPIAQIPGQISSRFPVLAWQPMASQQDARVQYQLRISETPPYVVSPDATEVLNRRVAYSSVTDWDSYFLRPGTYTWWVEAYDAEDGTKIGTGTPATFTIAPPAETTGEQVALDGLAVDAGNTCAKRLVVGQEQTVCGGLSATPVLDWDPTPGAGGYQVYVAEDADFTNLVYDGVQTINSRFTPHSNSGPSQLPDNESGPAYYWYVRPCAMVMPTRNCGPAPSGTLDAGTGAFRKISPKVQLQSPANNATFADQVTFTWADYNTTNQSTAPIYGGTRPPYQTANRYRIQVAQSATITDSNKIDEQEVDQATYTAFGRTYPEGDLWWRVQAIDDAGNRLAWSDTRRLLKATPASKLDATSTAAPAFDSHIDAGTTLFRWAAGDFDSSWDIEVYRNDDTTLSAGNRVLSRQVSQAAYSMPDLLAPSAQAYRWRVRRTDVAGQPGRWSDLGRFFVDPVTVALSVPAQGATMEPNAGVLTWDALAGTTRAARYVLNVENVTGGGSPGSVTTYATTYALPNTLETGTYAWTVRAYDGQGNYLGSSVERRFVVDAGLRALTAVQIQAPTGSAVGQTLTSTAPTWNQPDVTMSYQWLRDGSDIGNATGPTYTLTTADYTRVVTLRVTARKPSYVEGRTTSNALSITAGGALQGTGQPTISGTASVGSSLQVTTGSWSPGATDYRYQWLRQGAPIPDAKGSSYSLRAADAGKDVSVTVFASAQGFAEGALTTAAVSVARMKSSVTGALQADQVKVKKRAKLGITVSVPDLPNPTGAVQVLDKGKKIAQITLAPARNGSQTIKLPKLKKGKHKLQVVYLGNAQVFGSKSKKIVLYIIK</sequence>
<feature type="signal peptide" evidence="1">
    <location>
        <begin position="1"/>
        <end position="29"/>
    </location>
</feature>
<dbReference type="Proteomes" id="UP000294071">
    <property type="component" value="Unassembled WGS sequence"/>
</dbReference>
<comment type="caution">
    <text evidence="2">The sequence shown here is derived from an EMBL/GenBank/DDBJ whole genome shotgun (WGS) entry which is preliminary data.</text>
</comment>
<protein>
    <submittedName>
        <fullName evidence="2">Uncharacterized protein</fullName>
    </submittedName>
</protein>
<evidence type="ECO:0000256" key="1">
    <source>
        <dbReference type="SAM" id="SignalP"/>
    </source>
</evidence>
<evidence type="ECO:0000313" key="3">
    <source>
        <dbReference type="Proteomes" id="UP000294071"/>
    </source>
</evidence>
<keyword evidence="1" id="KW-0732">Signal</keyword>
<name>A0A4Q2S5D4_9ACTN</name>
<keyword evidence="3" id="KW-1185">Reference proteome</keyword>
<dbReference type="InterPro" id="IPR013783">
    <property type="entry name" value="Ig-like_fold"/>
</dbReference>
<evidence type="ECO:0000313" key="2">
    <source>
        <dbReference type="EMBL" id="RYB95503.1"/>
    </source>
</evidence>
<dbReference type="RefSeq" id="WP_129400835.1">
    <property type="nucleotide sequence ID" value="NZ_SDWT01000001.1"/>
</dbReference>
<proteinExistence type="predicted"/>